<dbReference type="PRINTS" id="PR00909">
    <property type="entry name" value="SPERMDNBNDNG"/>
</dbReference>
<evidence type="ECO:0000256" key="3">
    <source>
        <dbReference type="ARBA" id="ARBA00022448"/>
    </source>
</evidence>
<dbReference type="GO" id="GO:0042597">
    <property type="term" value="C:periplasmic space"/>
    <property type="evidence" value="ECO:0007669"/>
    <property type="project" value="InterPro"/>
</dbReference>
<evidence type="ECO:0000259" key="9">
    <source>
        <dbReference type="PROSITE" id="PS50928"/>
    </source>
</evidence>
<dbReference type="RefSeq" id="WP_087369737.1">
    <property type="nucleotide sequence ID" value="NZ_NFKK01000001.1"/>
</dbReference>
<dbReference type="PANTHER" id="PTHR43848:SF2">
    <property type="entry name" value="PUTRESCINE TRANSPORT SYSTEM PERMEASE PROTEIN POTI"/>
    <property type="match status" value="1"/>
</dbReference>
<feature type="transmembrane region" description="Helical" evidence="8">
    <location>
        <begin position="105"/>
        <end position="123"/>
    </location>
</feature>
<evidence type="ECO:0000256" key="8">
    <source>
        <dbReference type="RuleBase" id="RU363032"/>
    </source>
</evidence>
<feature type="transmembrane region" description="Helical" evidence="8">
    <location>
        <begin position="129"/>
        <end position="150"/>
    </location>
</feature>
<dbReference type="PANTHER" id="PTHR43848">
    <property type="entry name" value="PUTRESCINE TRANSPORT SYSTEM PERMEASE PROTEIN POTI"/>
    <property type="match status" value="1"/>
</dbReference>
<dbReference type="EMBL" id="NFKK01000001">
    <property type="protein sequence ID" value="OUP54366.1"/>
    <property type="molecule type" value="Genomic_DNA"/>
</dbReference>
<evidence type="ECO:0000313" key="11">
    <source>
        <dbReference type="Proteomes" id="UP000195897"/>
    </source>
</evidence>
<dbReference type="Gene3D" id="1.10.3720.10">
    <property type="entry name" value="MetI-like"/>
    <property type="match status" value="1"/>
</dbReference>
<comment type="subcellular location">
    <subcellularLocation>
        <location evidence="1 8">Cell membrane</location>
        <topology evidence="1 8">Multi-pass membrane protein</topology>
    </subcellularLocation>
</comment>
<accession>A0A1Y4LCC0</accession>
<comment type="similarity">
    <text evidence="2">Belongs to the binding-protein-dependent transport system permease family. CysTW subfamily.</text>
</comment>
<evidence type="ECO:0000256" key="4">
    <source>
        <dbReference type="ARBA" id="ARBA00022475"/>
    </source>
</evidence>
<dbReference type="GO" id="GO:0005886">
    <property type="term" value="C:plasma membrane"/>
    <property type="evidence" value="ECO:0007669"/>
    <property type="project" value="UniProtKB-SubCell"/>
</dbReference>
<feature type="transmembrane region" description="Helical" evidence="8">
    <location>
        <begin position="171"/>
        <end position="194"/>
    </location>
</feature>
<dbReference type="InterPro" id="IPR001188">
    <property type="entry name" value="Sperm_putr-bd"/>
</dbReference>
<protein>
    <recommendedName>
        <fullName evidence="9">ABC transmembrane type-1 domain-containing protein</fullName>
    </recommendedName>
</protein>
<dbReference type="SUPFAM" id="SSF161098">
    <property type="entry name" value="MetI-like"/>
    <property type="match status" value="1"/>
</dbReference>
<dbReference type="AlphaFoldDB" id="A0A1Y4LCC0"/>
<dbReference type="InterPro" id="IPR006059">
    <property type="entry name" value="SBP"/>
</dbReference>
<dbReference type="InterPro" id="IPR000515">
    <property type="entry name" value="MetI-like"/>
</dbReference>
<reference evidence="11" key="1">
    <citation type="submission" date="2017-04" db="EMBL/GenBank/DDBJ databases">
        <title>Function of individual gut microbiota members based on whole genome sequencing of pure cultures obtained from chicken caecum.</title>
        <authorList>
            <person name="Medvecky M."/>
            <person name="Cejkova D."/>
            <person name="Polansky O."/>
            <person name="Karasova D."/>
            <person name="Kubasova T."/>
            <person name="Cizek A."/>
            <person name="Rychlik I."/>
        </authorList>
    </citation>
    <scope>NUCLEOTIDE SEQUENCE [LARGE SCALE GENOMIC DNA]</scope>
    <source>
        <strain evidence="11">An180</strain>
    </source>
</reference>
<gene>
    <name evidence="10" type="ORF">B5F17_00265</name>
</gene>
<keyword evidence="5 8" id="KW-0812">Transmembrane</keyword>
<evidence type="ECO:0000256" key="7">
    <source>
        <dbReference type="ARBA" id="ARBA00023136"/>
    </source>
</evidence>
<dbReference type="GO" id="GO:0015846">
    <property type="term" value="P:polyamine transport"/>
    <property type="evidence" value="ECO:0007669"/>
    <property type="project" value="InterPro"/>
</dbReference>
<dbReference type="InterPro" id="IPR051789">
    <property type="entry name" value="Bact_Polyamine_Transport"/>
</dbReference>
<dbReference type="SUPFAM" id="SSF53850">
    <property type="entry name" value="Periplasmic binding protein-like II"/>
    <property type="match status" value="1"/>
</dbReference>
<dbReference type="Gene3D" id="3.40.190.10">
    <property type="entry name" value="Periplasmic binding protein-like II"/>
    <property type="match status" value="2"/>
</dbReference>
<feature type="transmembrane region" description="Helical" evidence="8">
    <location>
        <begin position="7"/>
        <end position="29"/>
    </location>
</feature>
<dbReference type="CDD" id="cd06261">
    <property type="entry name" value="TM_PBP2"/>
    <property type="match status" value="1"/>
</dbReference>
<dbReference type="Pfam" id="PF13416">
    <property type="entry name" value="SBP_bac_8"/>
    <property type="match status" value="1"/>
</dbReference>
<keyword evidence="3 8" id="KW-0813">Transport</keyword>
<feature type="transmembrane region" description="Helical" evidence="8">
    <location>
        <begin position="59"/>
        <end position="84"/>
    </location>
</feature>
<feature type="domain" description="ABC transmembrane type-1" evidence="9">
    <location>
        <begin position="59"/>
        <end position="247"/>
    </location>
</feature>
<comment type="caution">
    <text evidence="10">The sequence shown here is derived from an EMBL/GenBank/DDBJ whole genome shotgun (WGS) entry which is preliminary data.</text>
</comment>
<keyword evidence="4" id="KW-1003">Cell membrane</keyword>
<evidence type="ECO:0000256" key="2">
    <source>
        <dbReference type="ARBA" id="ARBA00007069"/>
    </source>
</evidence>
<dbReference type="GO" id="GO:0019808">
    <property type="term" value="F:polyamine binding"/>
    <property type="evidence" value="ECO:0007669"/>
    <property type="project" value="InterPro"/>
</dbReference>
<proteinExistence type="inferred from homology"/>
<evidence type="ECO:0000313" key="10">
    <source>
        <dbReference type="EMBL" id="OUP54366.1"/>
    </source>
</evidence>
<dbReference type="CDD" id="cd13590">
    <property type="entry name" value="PBP2_PotD_PotF_like"/>
    <property type="match status" value="1"/>
</dbReference>
<keyword evidence="7 8" id="KW-0472">Membrane</keyword>
<evidence type="ECO:0000256" key="1">
    <source>
        <dbReference type="ARBA" id="ARBA00004651"/>
    </source>
</evidence>
<evidence type="ECO:0000256" key="5">
    <source>
        <dbReference type="ARBA" id="ARBA00022692"/>
    </source>
</evidence>
<feature type="transmembrane region" description="Helical" evidence="8">
    <location>
        <begin position="229"/>
        <end position="249"/>
    </location>
</feature>
<dbReference type="Pfam" id="PF00528">
    <property type="entry name" value="BPD_transp_1"/>
    <property type="match status" value="1"/>
</dbReference>
<keyword evidence="6 8" id="KW-1133">Transmembrane helix</keyword>
<dbReference type="Proteomes" id="UP000195897">
    <property type="component" value="Unassembled WGS sequence"/>
</dbReference>
<dbReference type="InterPro" id="IPR035906">
    <property type="entry name" value="MetI-like_sf"/>
</dbReference>
<dbReference type="PROSITE" id="PS50928">
    <property type="entry name" value="ABC_TM1"/>
    <property type="match status" value="1"/>
</dbReference>
<dbReference type="GO" id="GO:0055085">
    <property type="term" value="P:transmembrane transport"/>
    <property type="evidence" value="ECO:0007669"/>
    <property type="project" value="InterPro"/>
</dbReference>
<sequence length="619" mass="69837">MKKFIEKFYMAILFILLYAPIFVLMLFSFNDSKSRVSWHGFTLDWYVQMFQDERILHSLYVTIFVAVISAIFATILGTAAAIGIQKMGRRTRGVYLTINNIPMSSSDTIMGVSFMLLFSFLAFEKGYLTLILAHVTFCIPYVVLNVMPKLRQLDKNAYEAALDLGATPRQAFWKVIIPEIMPGIVTGAIMAFTISIDDFVVSYFTAGNTSQPLSVVIYSMVRRRISPKINAVSTILFVFILILLIVINIRQTRALNKKKKLTVYKKRSHPIGKCVLAGVVCIFLIGGPLAGLMGGSASEGQIVNVYNWGEYMDESLLEQFEAETGYKVVYTTFDSNESMYSRLKTESYDVVIPSDYMVARLINEGMVQPINYDNIPNFSLIDEKYTHLAFDPEQQYSVPYTWGVVGMIYNTKYIDEADIGSWDLLWNEKYAGEVAMFDNPRDALGIALRYLGYSQNTENADELREAAALITKGKQTTFQGLFMDQILEKLPNEELYAAPYYNGDAVTMMDENPDLAFYVPKEGTNLFVDAMCIPTNAKNVEGAEAFIDFMCSTEAAAANAEYIGYSSPQREVYEMQPEEIQNDPVHYPSAEAIANSETFLNLSDETNKLYTALWAELLK</sequence>
<evidence type="ECO:0000256" key="6">
    <source>
        <dbReference type="ARBA" id="ARBA00022989"/>
    </source>
</evidence>
<organism evidence="10 11">
    <name type="scientific">Butyricicoccus pullicaecorum</name>
    <dbReference type="NCBI Taxonomy" id="501571"/>
    <lineage>
        <taxon>Bacteria</taxon>
        <taxon>Bacillati</taxon>
        <taxon>Bacillota</taxon>
        <taxon>Clostridia</taxon>
        <taxon>Eubacteriales</taxon>
        <taxon>Butyricicoccaceae</taxon>
        <taxon>Butyricicoccus</taxon>
    </lineage>
</organism>
<feature type="transmembrane region" description="Helical" evidence="8">
    <location>
        <begin position="270"/>
        <end position="293"/>
    </location>
</feature>
<name>A0A1Y4LCC0_9FIRM</name>